<name>A0A2P2MDI1_RHIMU</name>
<proteinExistence type="predicted"/>
<dbReference type="PANTHER" id="PTHR36032:SF1">
    <property type="entry name" value="PHOSPHOPANTOTHENATE--CYSTEINE LIGASE 2"/>
    <property type="match status" value="1"/>
</dbReference>
<protein>
    <submittedName>
        <fullName evidence="2">Uncharacterized protein LOC105643541 isoform X2</fullName>
    </submittedName>
</protein>
<sequence>MLENPTPTAPPDAVKRYAPPNQRNRSLNRRKSDRFNNYYVNDGERNQPHGAASRSVPVADHDGDVGSSNVPNESSRPGLIALEGCSRGEASQLLSDRWAAVMNSYNDTSIDLSERPVMYSGSSGSTWPHMRLPHQVIISASSPLLFSSVSLTHMIIYGHFPGHGCIEQCWIFWSTDRLLK</sequence>
<dbReference type="PANTHER" id="PTHR36032">
    <property type="entry name" value="PHOSPHOPANTOTHENATE--CYSTEINE LIGASE 2"/>
    <property type="match status" value="1"/>
</dbReference>
<feature type="compositionally biased region" description="Polar residues" evidence="1">
    <location>
        <begin position="66"/>
        <end position="75"/>
    </location>
</feature>
<dbReference type="EMBL" id="GGEC01047787">
    <property type="protein sequence ID" value="MBX28271.1"/>
    <property type="molecule type" value="Transcribed_RNA"/>
</dbReference>
<feature type="region of interest" description="Disordered" evidence="1">
    <location>
        <begin position="1"/>
        <end position="77"/>
    </location>
</feature>
<reference evidence="2" key="1">
    <citation type="submission" date="2018-02" db="EMBL/GenBank/DDBJ databases">
        <title>Rhizophora mucronata_Transcriptome.</title>
        <authorList>
            <person name="Meera S.P."/>
            <person name="Sreeshan A."/>
            <person name="Augustine A."/>
        </authorList>
    </citation>
    <scope>NUCLEOTIDE SEQUENCE</scope>
    <source>
        <tissue evidence="2">Leaf</tissue>
    </source>
</reference>
<accession>A0A2P2MDI1</accession>
<evidence type="ECO:0000313" key="2">
    <source>
        <dbReference type="EMBL" id="MBX28271.1"/>
    </source>
</evidence>
<evidence type="ECO:0000256" key="1">
    <source>
        <dbReference type="SAM" id="MobiDB-lite"/>
    </source>
</evidence>
<organism evidence="2">
    <name type="scientific">Rhizophora mucronata</name>
    <name type="common">Asiatic mangrove</name>
    <dbReference type="NCBI Taxonomy" id="61149"/>
    <lineage>
        <taxon>Eukaryota</taxon>
        <taxon>Viridiplantae</taxon>
        <taxon>Streptophyta</taxon>
        <taxon>Embryophyta</taxon>
        <taxon>Tracheophyta</taxon>
        <taxon>Spermatophyta</taxon>
        <taxon>Magnoliopsida</taxon>
        <taxon>eudicotyledons</taxon>
        <taxon>Gunneridae</taxon>
        <taxon>Pentapetalae</taxon>
        <taxon>rosids</taxon>
        <taxon>fabids</taxon>
        <taxon>Malpighiales</taxon>
        <taxon>Rhizophoraceae</taxon>
        <taxon>Rhizophora</taxon>
    </lineage>
</organism>
<dbReference type="AlphaFoldDB" id="A0A2P2MDI1"/>